<name>E6JYR3_PARDN</name>
<dbReference type="HOGENOM" id="CLU_3273928_0_0_11"/>
<dbReference type="AlphaFoldDB" id="E6JYR3"/>
<accession>E6JYR3</accession>
<sequence length="41" mass="4512">MTAVCHRASLSLVIASGRAGGLLYFSYLFTGIHHRSDVYQL</sequence>
<protein>
    <submittedName>
        <fullName evidence="1">Uncharacterized protein</fullName>
    </submittedName>
</protein>
<gene>
    <name evidence="1" type="ORF">HMPREF0620_0079</name>
</gene>
<evidence type="ECO:0000313" key="1">
    <source>
        <dbReference type="EMBL" id="EFT83074.1"/>
    </source>
</evidence>
<dbReference type="Proteomes" id="UP000004946">
    <property type="component" value="Chromosome"/>
</dbReference>
<reference evidence="1 2" key="1">
    <citation type="submission" date="2010-12" db="EMBL/GenBank/DDBJ databases">
        <authorList>
            <person name="Muzny D."/>
            <person name="Qin X."/>
            <person name="Buhay C."/>
            <person name="Dugan-Rocha S."/>
            <person name="Ding Y."/>
            <person name="Chen G."/>
            <person name="Hawes A."/>
            <person name="Holder M."/>
            <person name="Jhangiani S."/>
            <person name="Johnson A."/>
            <person name="Khan Z."/>
            <person name="Li Z."/>
            <person name="Liu W."/>
            <person name="Liu X."/>
            <person name="Perez L."/>
            <person name="Shen H."/>
            <person name="Wang Q."/>
            <person name="Watt J."/>
            <person name="Xi L."/>
            <person name="Xin Y."/>
            <person name="Zhou J."/>
            <person name="Deng J."/>
            <person name="Jiang H."/>
            <person name="Liu Y."/>
            <person name="Qu J."/>
            <person name="Song X.-Z."/>
            <person name="Zhang L."/>
            <person name="Villasana D."/>
            <person name="Johnson A."/>
            <person name="Liu J."/>
            <person name="Liyanage D."/>
            <person name="Lorensuhewa L."/>
            <person name="Robinson T."/>
            <person name="Song A."/>
            <person name="Song B.-B."/>
            <person name="Dinh H."/>
            <person name="Thornton R."/>
            <person name="Coyle M."/>
            <person name="Francisco L."/>
            <person name="Jackson L."/>
            <person name="Javaid M."/>
            <person name="Korchina V."/>
            <person name="Kovar C."/>
            <person name="Mata R."/>
            <person name="Mathew T."/>
            <person name="Ngo R."/>
            <person name="Nguyen L."/>
            <person name="Nguyen N."/>
            <person name="Okwuonu G."/>
            <person name="Ongeri F."/>
            <person name="Pham C."/>
            <person name="Simmons D."/>
            <person name="Wilczek-Boney K."/>
            <person name="Hale W."/>
            <person name="Jakkamsetti A."/>
            <person name="Pham P."/>
            <person name="Ruth R."/>
            <person name="San Lucas F."/>
            <person name="Warren J."/>
            <person name="Zhang J."/>
            <person name="Zhao Z."/>
            <person name="Zhou C."/>
            <person name="Zhu D."/>
            <person name="Lee S."/>
            <person name="Bess C."/>
            <person name="Blankenburg K."/>
            <person name="Forbes L."/>
            <person name="Fu Q."/>
            <person name="Gubbala S."/>
            <person name="Hirani K."/>
            <person name="Jayaseelan J.C."/>
            <person name="Lara F."/>
            <person name="Munidasa M."/>
            <person name="Palculict T."/>
            <person name="Patil S."/>
            <person name="Pu L.-L."/>
            <person name="Saada N."/>
            <person name="Tang L."/>
            <person name="Weissenberger G."/>
            <person name="Zhu Y."/>
            <person name="Hemphill L."/>
            <person name="Shang Y."/>
            <person name="Youmans B."/>
            <person name="Ayvaz T."/>
            <person name="Ross M."/>
            <person name="Santibanez J."/>
            <person name="Aqrawi P."/>
            <person name="Gross S."/>
            <person name="Joshi V."/>
            <person name="Fowler G."/>
            <person name="Nazareth L."/>
            <person name="Reid J."/>
            <person name="Worley K."/>
            <person name="Petrosino J."/>
            <person name="Highlander S."/>
            <person name="Gibbs R."/>
        </authorList>
    </citation>
    <scope>NUCLEOTIDE SEQUENCE [LARGE SCALE GENOMIC DNA]</scope>
    <source>
        <strain evidence="1 2">DSM 10105</strain>
    </source>
</reference>
<proteinExistence type="predicted"/>
<comment type="caution">
    <text evidence="1">The sequence shown here is derived from an EMBL/GenBank/DDBJ whole genome shotgun (WGS) entry which is preliminary data.</text>
</comment>
<dbReference type="EMBL" id="AEON01000001">
    <property type="protein sequence ID" value="EFT83074.1"/>
    <property type="molecule type" value="Genomic_DNA"/>
</dbReference>
<evidence type="ECO:0000313" key="2">
    <source>
        <dbReference type="Proteomes" id="UP000004946"/>
    </source>
</evidence>
<keyword evidence="2" id="KW-1185">Reference proteome</keyword>
<organism evidence="1 2">
    <name type="scientific">Parascardovia denticolens DSM 10105 = JCM 12538</name>
    <dbReference type="NCBI Taxonomy" id="864564"/>
    <lineage>
        <taxon>Bacteria</taxon>
        <taxon>Bacillati</taxon>
        <taxon>Actinomycetota</taxon>
        <taxon>Actinomycetes</taxon>
        <taxon>Bifidobacteriales</taxon>
        <taxon>Bifidobacteriaceae</taxon>
        <taxon>Parascardovia</taxon>
    </lineage>
</organism>